<keyword evidence="1" id="KW-0812">Transmembrane</keyword>
<reference evidence="2 3" key="1">
    <citation type="submission" date="2019-07" db="EMBL/GenBank/DDBJ databases">
        <title>Deinococcus detaillus sp. nov., isolated from humus soil in Antarctica.</title>
        <authorList>
            <person name="Zhang K."/>
        </authorList>
    </citation>
    <scope>NUCLEOTIDE SEQUENCE [LARGE SCALE GENOMIC DNA]</scope>
    <source>
        <strain evidence="2 3">H1</strain>
    </source>
</reference>
<name>A0A553V1W5_9DEIO</name>
<proteinExistence type="predicted"/>
<gene>
    <name evidence="2" type="ORF">FNU79_07250</name>
</gene>
<evidence type="ECO:0000313" key="3">
    <source>
        <dbReference type="Proteomes" id="UP000316092"/>
    </source>
</evidence>
<keyword evidence="3" id="KW-1185">Reference proteome</keyword>
<dbReference type="RefSeq" id="WP_143720206.1">
    <property type="nucleotide sequence ID" value="NZ_VKDB01000005.1"/>
</dbReference>
<evidence type="ECO:0000313" key="2">
    <source>
        <dbReference type="EMBL" id="TSA86440.1"/>
    </source>
</evidence>
<evidence type="ECO:0000256" key="1">
    <source>
        <dbReference type="SAM" id="Phobius"/>
    </source>
</evidence>
<protein>
    <submittedName>
        <fullName evidence="2">Uncharacterized protein</fullName>
    </submittedName>
</protein>
<dbReference type="AlphaFoldDB" id="A0A553V1W5"/>
<keyword evidence="1" id="KW-1133">Transmembrane helix</keyword>
<feature type="transmembrane region" description="Helical" evidence="1">
    <location>
        <begin position="36"/>
        <end position="57"/>
    </location>
</feature>
<comment type="caution">
    <text evidence="2">The sequence shown here is derived from an EMBL/GenBank/DDBJ whole genome shotgun (WGS) entry which is preliminary data.</text>
</comment>
<sequence length="164" mass="17149">MAKWPVHKRAAAAQAEAMLGSRPSSFSRPQRRPSSAGLWLGLAAALLIAGLIGWAWWVPADPLESQTSAVVERCTVAFSAQQFAAASQLLGMPVSGGSFKVLPSTVRPSSPQGSLKVWTASVAANLVVGGKERFPAFTCFVSPQGVTFRLQPAPPALPPADGQL</sequence>
<dbReference type="OrthoDB" id="9926174at2"/>
<keyword evidence="1" id="KW-0472">Membrane</keyword>
<dbReference type="Proteomes" id="UP000316092">
    <property type="component" value="Unassembled WGS sequence"/>
</dbReference>
<accession>A0A553V1W5</accession>
<dbReference type="EMBL" id="VKDB01000005">
    <property type="protein sequence ID" value="TSA86440.1"/>
    <property type="molecule type" value="Genomic_DNA"/>
</dbReference>
<organism evidence="2 3">
    <name type="scientific">Deinococcus detaillensis</name>
    <dbReference type="NCBI Taxonomy" id="2592048"/>
    <lineage>
        <taxon>Bacteria</taxon>
        <taxon>Thermotogati</taxon>
        <taxon>Deinococcota</taxon>
        <taxon>Deinococci</taxon>
        <taxon>Deinococcales</taxon>
        <taxon>Deinococcaceae</taxon>
        <taxon>Deinococcus</taxon>
    </lineage>
</organism>